<protein>
    <recommendedName>
        <fullName evidence="1">Cytokinin glycosidase domain-containing protein</fullName>
    </recommendedName>
</protein>
<sequence length="152" mass="16815">RDTVLPDVPPLFTYSDTGRIQLQVLNGLRVSGGAPRTAQTTKSAFPKDPYSTTITPYRQDVSRSFGIESSLPAIAVPSEYVRAALPMDCWIMFTPTNSFNKVGKLVIRRLNSGEFPDKSFNHWAMATPDNNPGDFIAYDIIAYGNTLIPEEV</sequence>
<dbReference type="OrthoDB" id="10472442at2759"/>
<proteinExistence type="predicted"/>
<reference evidence="2 3" key="1">
    <citation type="submission" date="2014-04" db="EMBL/GenBank/DDBJ databases">
        <authorList>
            <consortium name="DOE Joint Genome Institute"/>
            <person name="Kuo A."/>
            <person name="Kohler A."/>
            <person name="Costa M.D."/>
            <person name="Nagy L.G."/>
            <person name="Floudas D."/>
            <person name="Copeland A."/>
            <person name="Barry K.W."/>
            <person name="Cichocki N."/>
            <person name="Veneault-Fourrey C."/>
            <person name="LaButti K."/>
            <person name="Lindquist E.A."/>
            <person name="Lipzen A."/>
            <person name="Lundell T."/>
            <person name="Morin E."/>
            <person name="Murat C."/>
            <person name="Sun H."/>
            <person name="Tunlid A."/>
            <person name="Henrissat B."/>
            <person name="Grigoriev I.V."/>
            <person name="Hibbett D.S."/>
            <person name="Martin F."/>
            <person name="Nordberg H.P."/>
            <person name="Cantor M.N."/>
            <person name="Hua S.X."/>
        </authorList>
    </citation>
    <scope>NUCLEOTIDE SEQUENCE [LARGE SCALE GENOMIC DNA]</scope>
    <source>
        <strain evidence="2 3">441</strain>
    </source>
</reference>
<dbReference type="InterPro" id="IPR006064">
    <property type="entry name" value="Glycosidase"/>
</dbReference>
<reference evidence="3" key="2">
    <citation type="submission" date="2015-01" db="EMBL/GenBank/DDBJ databases">
        <title>Evolutionary Origins and Diversification of the Mycorrhizal Mutualists.</title>
        <authorList>
            <consortium name="DOE Joint Genome Institute"/>
            <consortium name="Mycorrhizal Genomics Consortium"/>
            <person name="Kohler A."/>
            <person name="Kuo A."/>
            <person name="Nagy L.G."/>
            <person name="Floudas D."/>
            <person name="Copeland A."/>
            <person name="Barry K.W."/>
            <person name="Cichocki N."/>
            <person name="Veneault-Fourrey C."/>
            <person name="LaButti K."/>
            <person name="Lindquist E.A."/>
            <person name="Lipzen A."/>
            <person name="Lundell T."/>
            <person name="Morin E."/>
            <person name="Murat C."/>
            <person name="Riley R."/>
            <person name="Ohm R."/>
            <person name="Sun H."/>
            <person name="Tunlid A."/>
            <person name="Henrissat B."/>
            <person name="Grigoriev I.V."/>
            <person name="Hibbett D.S."/>
            <person name="Martin F."/>
        </authorList>
    </citation>
    <scope>NUCLEOTIDE SEQUENCE [LARGE SCALE GENOMIC DNA]</scope>
    <source>
        <strain evidence="3">441</strain>
    </source>
</reference>
<evidence type="ECO:0000313" key="2">
    <source>
        <dbReference type="EMBL" id="KIK12364.1"/>
    </source>
</evidence>
<dbReference type="HOGENOM" id="CLU_1726691_0_0_1"/>
<organism evidence="2 3">
    <name type="scientific">Pisolithus microcarpus 441</name>
    <dbReference type="NCBI Taxonomy" id="765257"/>
    <lineage>
        <taxon>Eukaryota</taxon>
        <taxon>Fungi</taxon>
        <taxon>Dikarya</taxon>
        <taxon>Basidiomycota</taxon>
        <taxon>Agaricomycotina</taxon>
        <taxon>Agaricomycetes</taxon>
        <taxon>Agaricomycetidae</taxon>
        <taxon>Boletales</taxon>
        <taxon>Sclerodermatineae</taxon>
        <taxon>Pisolithaceae</taxon>
        <taxon>Pisolithus</taxon>
    </lineage>
</organism>
<dbReference type="AlphaFoldDB" id="A0A0C9YEM0"/>
<evidence type="ECO:0000313" key="3">
    <source>
        <dbReference type="Proteomes" id="UP000054018"/>
    </source>
</evidence>
<accession>A0A0C9YEM0</accession>
<keyword evidence="3" id="KW-1185">Reference proteome</keyword>
<feature type="non-terminal residue" evidence="2">
    <location>
        <position position="1"/>
    </location>
</feature>
<dbReference type="Proteomes" id="UP000054018">
    <property type="component" value="Unassembled WGS sequence"/>
</dbReference>
<feature type="non-terminal residue" evidence="2">
    <location>
        <position position="152"/>
    </location>
</feature>
<dbReference type="EMBL" id="KN834090">
    <property type="protein sequence ID" value="KIK12364.1"/>
    <property type="molecule type" value="Genomic_DNA"/>
</dbReference>
<dbReference type="Pfam" id="PF02027">
    <property type="entry name" value="RolB_RolC"/>
    <property type="match status" value="1"/>
</dbReference>
<name>A0A0C9YEM0_9AGAM</name>
<feature type="domain" description="Cytokinin glycosidase" evidence="1">
    <location>
        <begin position="1"/>
        <end position="146"/>
    </location>
</feature>
<gene>
    <name evidence="2" type="ORF">PISMIDRAFT_70959</name>
</gene>
<evidence type="ECO:0000259" key="1">
    <source>
        <dbReference type="Pfam" id="PF02027"/>
    </source>
</evidence>